<keyword evidence="8 17" id="KW-0812">Transmembrane</keyword>
<keyword evidence="7 17" id="KW-0679">Respiratory chain</keyword>
<sequence length="443" mass="50662">MMSMLLYLFFLIPFSLFNLWWFMVLYLMAGVFYYLNTFWFFNYYSMVSYSFGGDVLSMCMIFLSFWIVALMIVASYSVYKFSNYSGEFIAVNVFLLVFLVLSFSTSNLFLFYLFFESSLIPTLFLIFGWGYQPERLSAGFYLLFYTLFASLPLLLGIFYIARTSSGVFYFLITVDCNFYLFISMILAFLVSMPMIFVHFWLPKAHVEAPIAGSMILAGVLLKLGGYGLMRVSNFVCDYLFKFGYVFIGLSLYGAFLVGLLCLYQVDIKSLIAYSSVAHMGLVLCGIFSMNSWGLWGSLVLMIGHGLCSSGLFCLANIIYERVLSRSLVINKGLIVFMPSLSLFWFILSSNNMASPPSLNLLGEVMLINGIMSWSSLSLIFLGFSSFLSCCYSIYLYSYVQHGFIYSGLTKFSFNSLREYFLIFCHLVPLNFIILSGDIFVLWF</sequence>
<dbReference type="GO" id="GO:0008137">
    <property type="term" value="F:NADH dehydrogenase (ubiquinone) activity"/>
    <property type="evidence" value="ECO:0007669"/>
    <property type="project" value="UniProtKB-UniRule"/>
</dbReference>
<feature type="transmembrane region" description="Helical" evidence="17">
    <location>
        <begin position="55"/>
        <end position="79"/>
    </location>
</feature>
<evidence type="ECO:0000256" key="9">
    <source>
        <dbReference type="ARBA" id="ARBA00022967"/>
    </source>
</evidence>
<comment type="subcellular location">
    <subcellularLocation>
        <location evidence="2 17">Mitochondrion membrane</location>
        <topology evidence="2 17">Multi-pass membrane protein</topology>
    </subcellularLocation>
</comment>
<evidence type="ECO:0000256" key="7">
    <source>
        <dbReference type="ARBA" id="ARBA00022660"/>
    </source>
</evidence>
<feature type="transmembrane region" description="Helical" evidence="17">
    <location>
        <begin position="86"/>
        <end position="103"/>
    </location>
</feature>
<keyword evidence="12 17" id="KW-0520">NAD</keyword>
<evidence type="ECO:0000313" key="20">
    <source>
        <dbReference type="EMBL" id="QKY63801.1"/>
    </source>
</evidence>
<evidence type="ECO:0000256" key="3">
    <source>
        <dbReference type="ARBA" id="ARBA00009025"/>
    </source>
</evidence>
<evidence type="ECO:0000256" key="13">
    <source>
        <dbReference type="ARBA" id="ARBA00023075"/>
    </source>
</evidence>
<reference evidence="20" key="1">
    <citation type="journal article" date="2020" name="Infect. Genet. Evol.">
        <title>Phylogeny of the North-Central American clade of blood-sucking reduviid bugs of the tribe Triatomini (Hemiptera: Triatominae) based on the mitochondrial genome.</title>
        <authorList>
            <person name="Aguilera-Uribe M."/>
            <person name="Meza-Lazaro R.N."/>
            <person name="Kieran T.J."/>
            <person name="Ibarra-Cerdena C.N."/>
            <person name="Zaldivar-Riveron A."/>
        </authorList>
    </citation>
    <scope>NUCLEOTIDE SEQUENCE</scope>
    <source>
        <strain evidence="20">CR_2020</strain>
    </source>
</reference>
<evidence type="ECO:0000256" key="10">
    <source>
        <dbReference type="ARBA" id="ARBA00022982"/>
    </source>
</evidence>
<accession>A0A7U3MZ80</accession>
<dbReference type="InterPro" id="IPR000260">
    <property type="entry name" value="NADH4_N"/>
</dbReference>
<comment type="function">
    <text evidence="17">Core subunit of the mitochondrial membrane respiratory chain NADH dehydrogenase (Complex I) which catalyzes electron transfer from NADH through the respiratory chain, using ubiquinone as an electron acceptor. Essential for the catalytic activity and assembly of complex I.</text>
</comment>
<keyword evidence="6 17" id="KW-0813">Transport</keyword>
<feature type="domain" description="NADH:ubiquinone oxidoreductase chain 4 N-terminal" evidence="19">
    <location>
        <begin position="1"/>
        <end position="101"/>
    </location>
</feature>
<feature type="transmembrane region" description="Helical" evidence="17">
    <location>
        <begin position="180"/>
        <end position="201"/>
    </location>
</feature>
<dbReference type="EC" id="7.1.1.2" evidence="4 17"/>
<feature type="transmembrane region" description="Helical" evidence="17">
    <location>
        <begin position="138"/>
        <end position="160"/>
    </location>
</feature>
<feature type="transmembrane region" description="Helical" evidence="17">
    <location>
        <begin position="270"/>
        <end position="288"/>
    </location>
</feature>
<comment type="catalytic activity">
    <reaction evidence="16 17">
        <text>a ubiquinone + NADH + 5 H(+)(in) = a ubiquinol + NAD(+) + 4 H(+)(out)</text>
        <dbReference type="Rhea" id="RHEA:29091"/>
        <dbReference type="Rhea" id="RHEA-COMP:9565"/>
        <dbReference type="Rhea" id="RHEA-COMP:9566"/>
        <dbReference type="ChEBI" id="CHEBI:15378"/>
        <dbReference type="ChEBI" id="CHEBI:16389"/>
        <dbReference type="ChEBI" id="CHEBI:17976"/>
        <dbReference type="ChEBI" id="CHEBI:57540"/>
        <dbReference type="ChEBI" id="CHEBI:57945"/>
        <dbReference type="EC" id="7.1.1.2"/>
    </reaction>
</comment>
<dbReference type="Pfam" id="PF00361">
    <property type="entry name" value="Proton_antipo_M"/>
    <property type="match status" value="1"/>
</dbReference>
<dbReference type="GO" id="GO:0003954">
    <property type="term" value="F:NADH dehydrogenase activity"/>
    <property type="evidence" value="ECO:0007669"/>
    <property type="project" value="TreeGrafter"/>
</dbReference>
<feature type="transmembrane region" description="Helical" evidence="17">
    <location>
        <begin position="366"/>
        <end position="399"/>
    </location>
</feature>
<protein>
    <recommendedName>
        <fullName evidence="5 17">NADH-ubiquinone oxidoreductase chain 4</fullName>
        <ecNumber evidence="4 17">7.1.1.2</ecNumber>
    </recommendedName>
</protein>
<feature type="transmembrane region" description="Helical" evidence="17">
    <location>
        <begin position="294"/>
        <end position="315"/>
    </location>
</feature>
<keyword evidence="10 17" id="KW-0249">Electron transport</keyword>
<comment type="similarity">
    <text evidence="3 17">Belongs to the complex I subunit 4 family.</text>
</comment>
<dbReference type="Pfam" id="PF01059">
    <property type="entry name" value="Oxidored_q5_N"/>
    <property type="match status" value="1"/>
</dbReference>
<dbReference type="AlphaFoldDB" id="A0A7U3MZ80"/>
<keyword evidence="9" id="KW-1278">Translocase</keyword>
<dbReference type="PANTHER" id="PTHR43507">
    <property type="entry name" value="NADH-UBIQUINONE OXIDOREDUCTASE CHAIN 4"/>
    <property type="match status" value="1"/>
</dbReference>
<keyword evidence="11 17" id="KW-1133">Transmembrane helix</keyword>
<keyword evidence="15 17" id="KW-0472">Membrane</keyword>
<comment type="function">
    <text evidence="1">Core subunit of the mitochondrial membrane respiratory chain NADH dehydrogenase (Complex I) that is believed to belong to the minimal assembly required for catalysis. Complex I functions in the transfer of electrons from NADH to the respiratory chain. The immediate electron acceptor for the enzyme is believed to be ubiquinone.</text>
</comment>
<evidence type="ECO:0000256" key="8">
    <source>
        <dbReference type="ARBA" id="ARBA00022692"/>
    </source>
</evidence>
<feature type="transmembrane region" description="Helical" evidence="17">
    <location>
        <begin position="327"/>
        <end position="346"/>
    </location>
</feature>
<dbReference type="GO" id="GO:0031966">
    <property type="term" value="C:mitochondrial membrane"/>
    <property type="evidence" value="ECO:0007669"/>
    <property type="project" value="UniProtKB-SubCell"/>
</dbReference>
<dbReference type="InterPro" id="IPR003918">
    <property type="entry name" value="NADH_UbQ_OxRdtase"/>
</dbReference>
<proteinExistence type="inferred from homology"/>
<evidence type="ECO:0000256" key="14">
    <source>
        <dbReference type="ARBA" id="ARBA00023128"/>
    </source>
</evidence>
<organism evidence="20">
    <name type="scientific">Triatoma dimidiata</name>
    <name type="common">Kissing bug</name>
    <name type="synonym">Meccus dimidiatus</name>
    <dbReference type="NCBI Taxonomy" id="72491"/>
    <lineage>
        <taxon>Eukaryota</taxon>
        <taxon>Metazoa</taxon>
        <taxon>Ecdysozoa</taxon>
        <taxon>Arthropoda</taxon>
        <taxon>Hexapoda</taxon>
        <taxon>Insecta</taxon>
        <taxon>Pterygota</taxon>
        <taxon>Neoptera</taxon>
        <taxon>Paraneoptera</taxon>
        <taxon>Hemiptera</taxon>
        <taxon>Heteroptera</taxon>
        <taxon>Panheteroptera</taxon>
        <taxon>Cimicomorpha</taxon>
        <taxon>Reduviidae</taxon>
        <taxon>Triatominae</taxon>
        <taxon>Triatoma</taxon>
    </lineage>
</organism>
<dbReference type="PRINTS" id="PR01437">
    <property type="entry name" value="NUOXDRDTASE4"/>
</dbReference>
<dbReference type="GO" id="GO:0042773">
    <property type="term" value="P:ATP synthesis coupled electron transport"/>
    <property type="evidence" value="ECO:0007669"/>
    <property type="project" value="InterPro"/>
</dbReference>
<evidence type="ECO:0000256" key="17">
    <source>
        <dbReference type="RuleBase" id="RU003297"/>
    </source>
</evidence>
<name>A0A7U3MZ80_TRIDM</name>
<feature type="transmembrane region" description="Helical" evidence="17">
    <location>
        <begin position="241"/>
        <end position="263"/>
    </location>
</feature>
<geneLocation type="mitochondrion" evidence="20"/>
<dbReference type="PANTHER" id="PTHR43507:SF20">
    <property type="entry name" value="NADH-UBIQUINONE OXIDOREDUCTASE CHAIN 4"/>
    <property type="match status" value="1"/>
</dbReference>
<keyword evidence="14 17" id="KW-0496">Mitochondrion</keyword>
<evidence type="ECO:0000259" key="18">
    <source>
        <dbReference type="Pfam" id="PF00361"/>
    </source>
</evidence>
<dbReference type="InterPro" id="IPR001750">
    <property type="entry name" value="ND/Mrp_TM"/>
</dbReference>
<evidence type="ECO:0000256" key="15">
    <source>
        <dbReference type="ARBA" id="ARBA00023136"/>
    </source>
</evidence>
<feature type="domain" description="NADH:quinone oxidoreductase/Mrp antiporter transmembrane" evidence="18">
    <location>
        <begin position="106"/>
        <end position="387"/>
    </location>
</feature>
<evidence type="ECO:0000256" key="5">
    <source>
        <dbReference type="ARBA" id="ARBA00021006"/>
    </source>
</evidence>
<gene>
    <name evidence="20" type="primary">ND4</name>
</gene>
<feature type="transmembrane region" description="Helical" evidence="17">
    <location>
        <begin position="109"/>
        <end position="131"/>
    </location>
</feature>
<feature type="transmembrane region" description="Helical" evidence="17">
    <location>
        <begin position="419"/>
        <end position="442"/>
    </location>
</feature>
<dbReference type="GO" id="GO:0015990">
    <property type="term" value="P:electron transport coupled proton transport"/>
    <property type="evidence" value="ECO:0007669"/>
    <property type="project" value="TreeGrafter"/>
</dbReference>
<dbReference type="GO" id="GO:0048039">
    <property type="term" value="F:ubiquinone binding"/>
    <property type="evidence" value="ECO:0007669"/>
    <property type="project" value="TreeGrafter"/>
</dbReference>
<evidence type="ECO:0000256" key="6">
    <source>
        <dbReference type="ARBA" id="ARBA00022448"/>
    </source>
</evidence>
<feature type="transmembrane region" description="Helical" evidence="17">
    <location>
        <begin position="7"/>
        <end position="35"/>
    </location>
</feature>
<evidence type="ECO:0000259" key="19">
    <source>
        <dbReference type="Pfam" id="PF01059"/>
    </source>
</evidence>
<feature type="transmembrane region" description="Helical" evidence="17">
    <location>
        <begin position="208"/>
        <end position="229"/>
    </location>
</feature>
<evidence type="ECO:0000256" key="12">
    <source>
        <dbReference type="ARBA" id="ARBA00023027"/>
    </source>
</evidence>
<evidence type="ECO:0000256" key="4">
    <source>
        <dbReference type="ARBA" id="ARBA00012944"/>
    </source>
</evidence>
<evidence type="ECO:0000256" key="16">
    <source>
        <dbReference type="ARBA" id="ARBA00049551"/>
    </source>
</evidence>
<evidence type="ECO:0000256" key="11">
    <source>
        <dbReference type="ARBA" id="ARBA00022989"/>
    </source>
</evidence>
<keyword evidence="13 17" id="KW-0830">Ubiquinone</keyword>
<dbReference type="EMBL" id="MT556656">
    <property type="protein sequence ID" value="QKY63801.1"/>
    <property type="molecule type" value="Genomic_DNA"/>
</dbReference>
<evidence type="ECO:0000256" key="1">
    <source>
        <dbReference type="ARBA" id="ARBA00003257"/>
    </source>
</evidence>
<evidence type="ECO:0000256" key="2">
    <source>
        <dbReference type="ARBA" id="ARBA00004225"/>
    </source>
</evidence>